<name>A0A1M4TVC0_MARH1</name>
<dbReference type="InterPro" id="IPR036116">
    <property type="entry name" value="FN3_sf"/>
</dbReference>
<dbReference type="InterPro" id="IPR013783">
    <property type="entry name" value="Ig-like_fold"/>
</dbReference>
<dbReference type="CDD" id="cd00063">
    <property type="entry name" value="FN3"/>
    <property type="match status" value="1"/>
</dbReference>
<dbReference type="InterPro" id="IPR003961">
    <property type="entry name" value="FN3_dom"/>
</dbReference>
<comment type="caution">
    <text evidence="2">The sequence shown here is derived from an EMBL/GenBank/DDBJ whole genome shotgun (WGS) entry which is preliminary data.</text>
</comment>
<protein>
    <recommendedName>
        <fullName evidence="1">Fibronectin type-III domain-containing protein</fullName>
    </recommendedName>
</protein>
<accession>A0A1M4TVC0</accession>
<keyword evidence="3" id="KW-1185">Reference proteome</keyword>
<dbReference type="EMBL" id="FQUI01000005">
    <property type="protein sequence ID" value="SHE48386.1"/>
    <property type="molecule type" value="Genomic_DNA"/>
</dbReference>
<dbReference type="OrthoDB" id="39703at2"/>
<reference evidence="2" key="1">
    <citation type="submission" date="2016-11" db="EMBL/GenBank/DDBJ databases">
        <authorList>
            <person name="Varghese N."/>
            <person name="Submissions S."/>
        </authorList>
    </citation>
    <scope>NUCLEOTIDE SEQUENCE [LARGE SCALE GENOMIC DNA]</scope>
    <source>
        <strain evidence="2">DSM 16785</strain>
    </source>
</reference>
<dbReference type="SUPFAM" id="SSF49265">
    <property type="entry name" value="Fibronectin type III"/>
    <property type="match status" value="1"/>
</dbReference>
<dbReference type="PANTHER" id="PTHR36251">
    <property type="entry name" value="FELS-1 PROPHAGE HOST SPECIFICITY PROTEIN-RELATED"/>
    <property type="match status" value="1"/>
</dbReference>
<proteinExistence type="predicted"/>
<evidence type="ECO:0000259" key="1">
    <source>
        <dbReference type="PROSITE" id="PS50853"/>
    </source>
</evidence>
<evidence type="ECO:0000313" key="3">
    <source>
        <dbReference type="Proteomes" id="UP000184334"/>
    </source>
</evidence>
<dbReference type="PANTHER" id="PTHR36251:SF2">
    <property type="entry name" value="GIFSY-2 PROPHAGE HOST SPECIFICITY PROTEIN J, PHAGE LAMBDA"/>
    <property type="match status" value="1"/>
</dbReference>
<evidence type="ECO:0000313" key="2">
    <source>
        <dbReference type="EMBL" id="SHE48386.1"/>
    </source>
</evidence>
<dbReference type="Gene3D" id="2.60.40.10">
    <property type="entry name" value="Immunoglobulins"/>
    <property type="match status" value="2"/>
</dbReference>
<dbReference type="Proteomes" id="UP000184334">
    <property type="component" value="Unassembled WGS sequence"/>
</dbReference>
<feature type="domain" description="Fibronectin type-III" evidence="1">
    <location>
        <begin position="636"/>
        <end position="728"/>
    </location>
</feature>
<dbReference type="RefSeq" id="WP_072863157.1">
    <property type="nucleotide sequence ID" value="NZ_FQUI01000005.1"/>
</dbReference>
<dbReference type="InterPro" id="IPR053171">
    <property type="entry name" value="Viral_Tip_Attach_Protein"/>
</dbReference>
<dbReference type="STRING" id="1122195.SAMN02745164_00521"/>
<sequence length="1469" mass="161348">MFEALNIDTNFLSYYRHKTKYKKILFYAKIDGVNWYDLSDYVQNVKTNNKIQLLNNAVIDTTTITVKNENNAFTSTQYNDAFDPVVGKINGTINDGYLNKVWEVKILVEVTDGINTIQIPIFHGWKTQRAIKEKHKKAKIELKDILWITTQKKIEYPLLYTQMTPNAIISDLLNRCGLDTSYQDLQSLTTVFDVFIAEKDRTYWQVIQKIVEATAGRISTTPEGKVIYRTRIENFIEPSPVITINQEDFKNYNLSNQKKYNRIKLESEGFEIGAITEAVIDTDLQGDNAIIAATKQGRFELEYTSDYIKNPDTTVFLTVYQGETLVSDGEAFTAGSDNGLIRLDELTAYPDKLILKITNLSSTVSYRIAHVKFNAIPIKKISLNNVIRPNLTNEPDAEISLKSHYSSEAMLSNVADVVENNLSKEINFNLQMNEFYPDVFAGNLVNLSIAAKGISSGVFIIDKVEHSLEANKFETKLNVVEWKNINFDISNKEITQQIVSKEIQKPNVVKTVEEISGAVQKLQAQTQAVDDRTNFLDRAEPSAPTNLALSTINENGLSFIKASWDANTETDLIGYELAWSYDGIDWNYIKTSETLVKFEVAGNKTVYAKVRALDAEGKKSVWSAVQQITSAKDEMPPAIPTGLIATGLFQKIQLKWNENTEDDFKEYELQVATDNTFTLNVENIKISATNFVYAGNTNTTYYFRIRAIDESGNISAWSAAVSGTTAKVYDSDLESQRLTDAENAINQNATDIATLNNSTIPNLQTDIQNNRTDIDSLNNTTIPTLQNDISNNQIQIDDLNNNTIPELNEKLSYKAIALPAGAIGYWTTSLLDDVNNIKPVGYDYVNLKSIIQVVEDNIPNGTITETKIADNSISTPKLQANSISSDKIIAGAITTAKIAAGAVTANEIAANSITATHIQTDAITAEKISVGAVIAEKIATGAILAEKIATGAITTAKIAAGAITANEIATSAITANKIAVGAVTADKISVSAVTAEKIAASAITSDKIATGAITAGKVAANAITANEIAAGAITADKIGTNEIITNTANIKIGIIQEAHIADAAIAEAKIQNAAITNAKIADLAVDDAKIANLNASKITTGFLDADRIEAGSITADKLIMQPAFGLPKGAIAYFTNSLVDEINQIMPVGYTEVNLAPTITLTPENAPAGSIIGDLMVADKIYANHLNVSELSAITANVGTLNTGVLQNSTGTTKLDLTNGTLQLGYDGTNDTNYFKYDGINLEIVGATLKLSSEKGEIHFVDSNINLFDSNYTGWNSITFENNINTQRLRSSLLFETNKTVFRQEIFDSADYVNMLAEFRLENPIQAKIRIIDWYENINQWIPTIFLNLTSFKVYSFSDLNNDTPSPLWFEVKKDEGIKLQNNITSDPTTSENGQLYYNSSLGDIKLRTKNYWTKLNKHWTFSSKPAADPGISIGDSFSWGTRFFIKTGDTTYVIPNTGIYGSWSLLPT</sequence>
<organism evidence="2 3">
    <name type="scientific">Marinitoga hydrogenitolerans (strain DSM 16785 / JCM 12826 / AT1271)</name>
    <dbReference type="NCBI Taxonomy" id="1122195"/>
    <lineage>
        <taxon>Bacteria</taxon>
        <taxon>Thermotogati</taxon>
        <taxon>Thermotogota</taxon>
        <taxon>Thermotogae</taxon>
        <taxon>Petrotogales</taxon>
        <taxon>Petrotogaceae</taxon>
        <taxon>Marinitoga</taxon>
    </lineage>
</organism>
<gene>
    <name evidence="2" type="ORF">SAMN02745164_00521</name>
</gene>
<dbReference type="PROSITE" id="PS50853">
    <property type="entry name" value="FN3"/>
    <property type="match status" value="1"/>
</dbReference>